<evidence type="ECO:0000313" key="3">
    <source>
        <dbReference type="Proteomes" id="UP000742786"/>
    </source>
</evidence>
<evidence type="ECO:0000256" key="1">
    <source>
        <dbReference type="SAM" id="MobiDB-lite"/>
    </source>
</evidence>
<dbReference type="AlphaFoldDB" id="A0A916J3J7"/>
<organism evidence="2 3">
    <name type="scientific">Georgfuchsia toluolica</name>
    <dbReference type="NCBI Taxonomy" id="424218"/>
    <lineage>
        <taxon>Bacteria</taxon>
        <taxon>Pseudomonadati</taxon>
        <taxon>Pseudomonadota</taxon>
        <taxon>Betaproteobacteria</taxon>
        <taxon>Nitrosomonadales</taxon>
        <taxon>Sterolibacteriaceae</taxon>
        <taxon>Georgfuchsia</taxon>
    </lineage>
</organism>
<comment type="caution">
    <text evidence="2">The sequence shown here is derived from an EMBL/GenBank/DDBJ whole genome shotgun (WGS) entry which is preliminary data.</text>
</comment>
<keyword evidence="3" id="KW-1185">Reference proteome</keyword>
<name>A0A916J3J7_9PROT</name>
<protein>
    <recommendedName>
        <fullName evidence="4">DUF2934 domain-containing protein</fullName>
    </recommendedName>
</protein>
<reference evidence="2" key="1">
    <citation type="submission" date="2021-04" db="EMBL/GenBank/DDBJ databases">
        <authorList>
            <person name="Hornung B."/>
        </authorList>
    </citation>
    <scope>NUCLEOTIDE SEQUENCE</scope>
    <source>
        <strain evidence="2">G5G6</strain>
    </source>
</reference>
<dbReference type="InterPro" id="IPR021327">
    <property type="entry name" value="DUF2934"/>
</dbReference>
<dbReference type="Pfam" id="PF11154">
    <property type="entry name" value="DUF2934"/>
    <property type="match status" value="1"/>
</dbReference>
<gene>
    <name evidence="2" type="ORF">GTOL_11189</name>
</gene>
<sequence>MAKSKRITSPDKVAPESVENNSGMLHPVTPEQRYHYVEVAAYYIAERRRSFDAGYAHEDWAQAELEIDRLLAEVQINR</sequence>
<dbReference type="Proteomes" id="UP000742786">
    <property type="component" value="Unassembled WGS sequence"/>
</dbReference>
<accession>A0A916J3J7</accession>
<dbReference type="EMBL" id="CAJQUM010000001">
    <property type="protein sequence ID" value="CAG4883307.1"/>
    <property type="molecule type" value="Genomic_DNA"/>
</dbReference>
<proteinExistence type="predicted"/>
<feature type="region of interest" description="Disordered" evidence="1">
    <location>
        <begin position="1"/>
        <end position="27"/>
    </location>
</feature>
<evidence type="ECO:0000313" key="2">
    <source>
        <dbReference type="EMBL" id="CAG4883307.1"/>
    </source>
</evidence>
<evidence type="ECO:0008006" key="4">
    <source>
        <dbReference type="Google" id="ProtNLM"/>
    </source>
</evidence>
<dbReference type="RefSeq" id="WP_220635287.1">
    <property type="nucleotide sequence ID" value="NZ_CAJQUM010000001.1"/>
</dbReference>